<evidence type="ECO:0000313" key="1">
    <source>
        <dbReference type="EMBL" id="BES87498.1"/>
    </source>
</evidence>
<protein>
    <submittedName>
        <fullName evidence="1">Uncharacterized protein</fullName>
    </submittedName>
</protein>
<proteinExistence type="predicted"/>
<organism evidence="1 2">
    <name type="scientific">Nesidiocoris tenuis</name>
    <dbReference type="NCBI Taxonomy" id="355587"/>
    <lineage>
        <taxon>Eukaryota</taxon>
        <taxon>Metazoa</taxon>
        <taxon>Ecdysozoa</taxon>
        <taxon>Arthropoda</taxon>
        <taxon>Hexapoda</taxon>
        <taxon>Insecta</taxon>
        <taxon>Pterygota</taxon>
        <taxon>Neoptera</taxon>
        <taxon>Paraneoptera</taxon>
        <taxon>Hemiptera</taxon>
        <taxon>Heteroptera</taxon>
        <taxon>Panheteroptera</taxon>
        <taxon>Cimicomorpha</taxon>
        <taxon>Miridae</taxon>
        <taxon>Dicyphina</taxon>
        <taxon>Nesidiocoris</taxon>
    </lineage>
</organism>
<dbReference type="EMBL" id="AP028909">
    <property type="protein sequence ID" value="BES87498.1"/>
    <property type="molecule type" value="Genomic_DNA"/>
</dbReference>
<reference evidence="1 2" key="1">
    <citation type="submission" date="2023-09" db="EMBL/GenBank/DDBJ databases">
        <title>Nesidiocoris tenuis whole genome shotgun sequence.</title>
        <authorList>
            <person name="Shibata T."/>
            <person name="Shimoda M."/>
            <person name="Kobayashi T."/>
            <person name="Uehara T."/>
        </authorList>
    </citation>
    <scope>NUCLEOTIDE SEQUENCE [LARGE SCALE GENOMIC DNA]</scope>
    <source>
        <strain evidence="1 2">Japan</strain>
    </source>
</reference>
<name>A0ABN7A6F6_9HEMI</name>
<accession>A0ABN7A6F6</accession>
<dbReference type="Proteomes" id="UP001307889">
    <property type="component" value="Chromosome 1"/>
</dbReference>
<keyword evidence="2" id="KW-1185">Reference proteome</keyword>
<sequence>MSRLQFSEARRRGYRFSIRAAPVPRRFLTVTRRSRSAHYDVIKLAFQKTELILLLQLLVRLLLRQLLVRLLFHLLFLH</sequence>
<evidence type="ECO:0000313" key="2">
    <source>
        <dbReference type="Proteomes" id="UP001307889"/>
    </source>
</evidence>
<gene>
    <name evidence="1" type="ORF">NTJ_00303</name>
</gene>